<dbReference type="Gene3D" id="3.40.50.1110">
    <property type="entry name" value="SGNH hydrolase"/>
    <property type="match status" value="1"/>
</dbReference>
<feature type="domain" description="SGNH hydrolase-type esterase" evidence="2">
    <location>
        <begin position="14"/>
        <end position="190"/>
    </location>
</feature>
<proteinExistence type="predicted"/>
<dbReference type="CDD" id="cd01832">
    <property type="entry name" value="SGNH_hydrolase_like_1"/>
    <property type="match status" value="1"/>
</dbReference>
<dbReference type="InterPro" id="IPR036514">
    <property type="entry name" value="SGNH_hydro_sf"/>
</dbReference>
<dbReference type="PANTHER" id="PTHR43784:SF2">
    <property type="entry name" value="GDSL-LIKE LIPASE_ACYLHYDROLASE, PUTATIVE (AFU_ORTHOLOGUE AFUA_2G00820)-RELATED"/>
    <property type="match status" value="1"/>
</dbReference>
<gene>
    <name evidence="3" type="ORF">JD292_07585</name>
</gene>
<evidence type="ECO:0000313" key="4">
    <source>
        <dbReference type="Proteomes" id="UP000618733"/>
    </source>
</evidence>
<keyword evidence="4" id="KW-1185">Reference proteome</keyword>
<dbReference type="GO" id="GO:0016787">
    <property type="term" value="F:hydrolase activity"/>
    <property type="evidence" value="ECO:0007669"/>
    <property type="project" value="UniProtKB-KW"/>
</dbReference>
<organism evidence="3 4">
    <name type="scientific">Leucobacter edaphi</name>
    <dbReference type="NCBI Taxonomy" id="2796472"/>
    <lineage>
        <taxon>Bacteria</taxon>
        <taxon>Bacillati</taxon>
        <taxon>Actinomycetota</taxon>
        <taxon>Actinomycetes</taxon>
        <taxon>Micrococcales</taxon>
        <taxon>Microbacteriaceae</taxon>
        <taxon>Leucobacter</taxon>
    </lineage>
</organism>
<evidence type="ECO:0000259" key="2">
    <source>
        <dbReference type="Pfam" id="PF13472"/>
    </source>
</evidence>
<name>A0A934QC55_9MICO</name>
<dbReference type="Pfam" id="PF13472">
    <property type="entry name" value="Lipase_GDSL_2"/>
    <property type="match status" value="1"/>
</dbReference>
<sequence length="271" mass="29188">MSAQLPGDEIRYVAIGDSFTEGVGDDLPDGGVRGWADLVAEGLAEVSGKPVRYANLAIRGRLLGPIIAEQLLPALDLSPAPTLVSFNGGGNDMLRPGTDIPWISAETEGAMRRILEAGSEPLLLAGANPTAGLPGGGRVKAKGDELVVAARGIADRLGIRFVDNWSDPELAHRQYWSNDRLHLAPIGHRRVAANVLRGLGYEPPAHWVLSAEPIPRPGRREQMRYTREHVLPWIQRRLTGRSSGDGRSAKFPDWVRVEPASGGRPGADFGR</sequence>
<dbReference type="EMBL" id="JAEHOI010000006">
    <property type="protein sequence ID" value="MBK0421935.1"/>
    <property type="molecule type" value="Genomic_DNA"/>
</dbReference>
<feature type="compositionally biased region" description="Basic and acidic residues" evidence="1">
    <location>
        <begin position="247"/>
        <end position="256"/>
    </location>
</feature>
<feature type="region of interest" description="Disordered" evidence="1">
    <location>
        <begin position="241"/>
        <end position="271"/>
    </location>
</feature>
<reference evidence="3" key="1">
    <citation type="submission" date="2020-12" db="EMBL/GenBank/DDBJ databases">
        <title>Leucobacter sp. CAS2, isolated from Chromium sludge.</title>
        <authorList>
            <person name="Xu Z."/>
        </authorList>
    </citation>
    <scope>NUCLEOTIDE SEQUENCE</scope>
    <source>
        <strain evidence="3">CSA2</strain>
    </source>
</reference>
<dbReference type="InterPro" id="IPR053140">
    <property type="entry name" value="GDSL_Rv0518-like"/>
</dbReference>
<keyword evidence="3" id="KW-0378">Hydrolase</keyword>
<comment type="caution">
    <text evidence="3">The sequence shown here is derived from an EMBL/GenBank/DDBJ whole genome shotgun (WGS) entry which is preliminary data.</text>
</comment>
<dbReference type="PANTHER" id="PTHR43784">
    <property type="entry name" value="GDSL-LIKE LIPASE/ACYLHYDROLASE, PUTATIVE (AFU_ORTHOLOGUE AFUA_2G00820)-RELATED"/>
    <property type="match status" value="1"/>
</dbReference>
<dbReference type="Proteomes" id="UP000618733">
    <property type="component" value="Unassembled WGS sequence"/>
</dbReference>
<dbReference type="RefSeq" id="WP_200132136.1">
    <property type="nucleotide sequence ID" value="NZ_JAEHOI010000006.1"/>
</dbReference>
<evidence type="ECO:0000313" key="3">
    <source>
        <dbReference type="EMBL" id="MBK0421935.1"/>
    </source>
</evidence>
<evidence type="ECO:0000256" key="1">
    <source>
        <dbReference type="SAM" id="MobiDB-lite"/>
    </source>
</evidence>
<dbReference type="SUPFAM" id="SSF52266">
    <property type="entry name" value="SGNH hydrolase"/>
    <property type="match status" value="1"/>
</dbReference>
<accession>A0A934QC55</accession>
<dbReference type="InterPro" id="IPR013830">
    <property type="entry name" value="SGNH_hydro"/>
</dbReference>
<dbReference type="AlphaFoldDB" id="A0A934QC55"/>
<protein>
    <submittedName>
        <fullName evidence="3">SGNH/GDSL hydrolase family protein</fullName>
    </submittedName>
</protein>